<dbReference type="GO" id="GO:0006353">
    <property type="term" value="P:DNA-templated transcription termination"/>
    <property type="evidence" value="ECO:0007669"/>
    <property type="project" value="InterPro"/>
</dbReference>
<dbReference type="AlphaFoldDB" id="A0A1M6JJU9"/>
<reference evidence="4" key="1">
    <citation type="submission" date="2016-11" db="EMBL/GenBank/DDBJ databases">
        <authorList>
            <person name="Varghese N."/>
            <person name="Submissions S."/>
        </authorList>
    </citation>
    <scope>NUCLEOTIDE SEQUENCE [LARGE SCALE GENOMIC DNA]</scope>
    <source>
        <strain evidence="4">DSM 26134</strain>
    </source>
</reference>
<feature type="domain" description="Rho termination factor-like N-terminal" evidence="2">
    <location>
        <begin position="53"/>
        <end position="81"/>
    </location>
</feature>
<proteinExistence type="predicted"/>
<feature type="region of interest" description="Disordered" evidence="1">
    <location>
        <begin position="1"/>
        <end position="53"/>
    </location>
</feature>
<evidence type="ECO:0000313" key="3">
    <source>
        <dbReference type="EMBL" id="SHJ46905.1"/>
    </source>
</evidence>
<keyword evidence="4" id="KW-1185">Reference proteome</keyword>
<dbReference type="EMBL" id="FRAA01000001">
    <property type="protein sequence ID" value="SHJ46905.1"/>
    <property type="molecule type" value="Genomic_DNA"/>
</dbReference>
<gene>
    <name evidence="3" type="ORF">SAMN04488028_101220</name>
</gene>
<feature type="compositionally biased region" description="Basic and acidic residues" evidence="1">
    <location>
        <begin position="16"/>
        <end position="29"/>
    </location>
</feature>
<evidence type="ECO:0000256" key="1">
    <source>
        <dbReference type="SAM" id="MobiDB-lite"/>
    </source>
</evidence>
<dbReference type="Gene3D" id="1.10.720.10">
    <property type="match status" value="1"/>
</dbReference>
<evidence type="ECO:0000313" key="4">
    <source>
        <dbReference type="Proteomes" id="UP000184474"/>
    </source>
</evidence>
<evidence type="ECO:0000259" key="2">
    <source>
        <dbReference type="Pfam" id="PF07498"/>
    </source>
</evidence>
<dbReference type="Pfam" id="PF07498">
    <property type="entry name" value="Rho_N"/>
    <property type="match status" value="1"/>
</dbReference>
<protein>
    <submittedName>
        <fullName evidence="3">Rho termination factor, N-terminal domain</fullName>
    </submittedName>
</protein>
<dbReference type="Proteomes" id="UP000184474">
    <property type="component" value="Unassembled WGS sequence"/>
</dbReference>
<accession>A0A1M6JJU9</accession>
<dbReference type="InterPro" id="IPR036269">
    <property type="entry name" value="Rho_N_sf"/>
</dbReference>
<sequence length="82" mass="9218">MAKHHGSSIMNNEQYEALRDKGMSKEKAARIANTPDSGTKGGHASKYEKRTKKELYDQAKKIGIEGRSKMNKQQLIAALREE</sequence>
<dbReference type="Pfam" id="PF23855">
    <property type="entry name" value="DUF7218"/>
    <property type="match status" value="1"/>
</dbReference>
<dbReference type="RefSeq" id="WP_073120501.1">
    <property type="nucleotide sequence ID" value="NZ_FRAA01000001.1"/>
</dbReference>
<organism evidence="3 4">
    <name type="scientific">Reichenbachiella agariperforans</name>
    <dbReference type="NCBI Taxonomy" id="156994"/>
    <lineage>
        <taxon>Bacteria</taxon>
        <taxon>Pseudomonadati</taxon>
        <taxon>Bacteroidota</taxon>
        <taxon>Cytophagia</taxon>
        <taxon>Cytophagales</taxon>
        <taxon>Reichenbachiellaceae</taxon>
        <taxon>Reichenbachiella</taxon>
    </lineage>
</organism>
<dbReference type="InterPro" id="IPR011112">
    <property type="entry name" value="Rho-like_N"/>
</dbReference>
<name>A0A1M6JJU9_REIAG</name>
<dbReference type="STRING" id="156994.SAMN04488028_101220"/>
<dbReference type="InterPro" id="IPR055642">
    <property type="entry name" value="DUF7218"/>
</dbReference>
<dbReference type="SUPFAM" id="SSF68912">
    <property type="entry name" value="Rho N-terminal domain-like"/>
    <property type="match status" value="1"/>
</dbReference>